<dbReference type="SUPFAM" id="SSF54373">
    <property type="entry name" value="FAD-linked reductases, C-terminal domain"/>
    <property type="match status" value="1"/>
</dbReference>
<gene>
    <name evidence="4" type="primary">thiO</name>
    <name evidence="4" type="ORF">GCM10020260_07860</name>
</gene>
<evidence type="ECO:0000256" key="1">
    <source>
        <dbReference type="ARBA" id="ARBA00023002"/>
    </source>
</evidence>
<dbReference type="RefSeq" id="WP_344718398.1">
    <property type="nucleotide sequence ID" value="NZ_BAAAYG010000003.1"/>
</dbReference>
<evidence type="ECO:0000256" key="2">
    <source>
        <dbReference type="SAM" id="MobiDB-lite"/>
    </source>
</evidence>
<dbReference type="InterPro" id="IPR006076">
    <property type="entry name" value="FAD-dep_OxRdtase"/>
</dbReference>
<dbReference type="EMBL" id="BAAAYG010000003">
    <property type="protein sequence ID" value="GAA3281795.1"/>
    <property type="molecule type" value="Genomic_DNA"/>
</dbReference>
<reference evidence="5" key="1">
    <citation type="journal article" date="2019" name="Int. J. Syst. Evol. Microbiol.">
        <title>The Global Catalogue of Microorganisms (GCM) 10K type strain sequencing project: providing services to taxonomists for standard genome sequencing and annotation.</title>
        <authorList>
            <consortium name="The Broad Institute Genomics Platform"/>
            <consortium name="The Broad Institute Genome Sequencing Center for Infectious Disease"/>
            <person name="Wu L."/>
            <person name="Ma J."/>
        </authorList>
    </citation>
    <scope>NUCLEOTIDE SEQUENCE [LARGE SCALE GENOMIC DNA]</scope>
    <source>
        <strain evidence="5">JCM 11483</strain>
    </source>
</reference>
<proteinExistence type="predicted"/>
<feature type="compositionally biased region" description="Low complexity" evidence="2">
    <location>
        <begin position="400"/>
        <end position="417"/>
    </location>
</feature>
<dbReference type="InterPro" id="IPR036188">
    <property type="entry name" value="FAD/NAD-bd_sf"/>
</dbReference>
<feature type="compositionally biased region" description="Pro residues" evidence="2">
    <location>
        <begin position="441"/>
        <end position="453"/>
    </location>
</feature>
<accession>A0ABP6RGZ7</accession>
<dbReference type="PANTHER" id="PTHR13847">
    <property type="entry name" value="SARCOSINE DEHYDROGENASE-RELATED"/>
    <property type="match status" value="1"/>
</dbReference>
<feature type="region of interest" description="Disordered" evidence="2">
    <location>
        <begin position="400"/>
        <end position="453"/>
    </location>
</feature>
<organism evidence="4 5">
    <name type="scientific">Nesterenkonia halobia</name>
    <dbReference type="NCBI Taxonomy" id="37922"/>
    <lineage>
        <taxon>Bacteria</taxon>
        <taxon>Bacillati</taxon>
        <taxon>Actinomycetota</taxon>
        <taxon>Actinomycetes</taxon>
        <taxon>Micrococcales</taxon>
        <taxon>Micrococcaceae</taxon>
        <taxon>Nesterenkonia</taxon>
    </lineage>
</organism>
<dbReference type="Gene3D" id="3.50.50.60">
    <property type="entry name" value="FAD/NAD(P)-binding domain"/>
    <property type="match status" value="1"/>
</dbReference>
<dbReference type="SUPFAM" id="SSF51905">
    <property type="entry name" value="FAD/NAD(P)-binding domain"/>
    <property type="match status" value="1"/>
</dbReference>
<dbReference type="PANTHER" id="PTHR13847:SF289">
    <property type="entry name" value="GLYCINE OXIDASE"/>
    <property type="match status" value="1"/>
</dbReference>
<dbReference type="Gene3D" id="3.30.9.10">
    <property type="entry name" value="D-Amino Acid Oxidase, subunit A, domain 2"/>
    <property type="match status" value="1"/>
</dbReference>
<keyword evidence="1" id="KW-0560">Oxidoreductase</keyword>
<protein>
    <submittedName>
        <fullName evidence="4">Glycine oxidase ThiO</fullName>
    </submittedName>
</protein>
<feature type="domain" description="FAD dependent oxidoreductase" evidence="3">
    <location>
        <begin position="3"/>
        <end position="377"/>
    </location>
</feature>
<keyword evidence="5" id="KW-1185">Reference proteome</keyword>
<dbReference type="Proteomes" id="UP001501736">
    <property type="component" value="Unassembled WGS sequence"/>
</dbReference>
<dbReference type="Pfam" id="PF01266">
    <property type="entry name" value="DAO"/>
    <property type="match status" value="1"/>
</dbReference>
<sequence length="453" mass="46962">MGVTVVGAGIVGLLTAWRLRREGHAVTLVAPDVGRDATYAAAGMLAPISEVQYGQDRLYPIMTASRAEYSEFLAELARAVDAPTGWRENGTILLAADRSDRDAVADLVGVQQAHGMEVEPMTSSVLRRREPALAPGVSKGWDVPSDHQVDPRLLTGALAEALAAPLDPAAFPEAGPAARQLRETVVALERDDDGAAGPAAPRYRLTLASGEELVDERVVLAPGLGYGRIAGIPRRHPLPLRPVHGDVLRLRVHSDQLAPGEEQLITATIRAMVRGRSVYLVPRGDGGIVVGASSREDGMAGTRAGAVQELLDDAATILPAVKDMELEEITTRARPGTPDDIPLLGALDDEPGVVVSTGYSRHGILLAPIGARLAAALVGPPRSDAPRAAELSAADAALLASMDPARATPDDPSVPSDPSEPHPVGAPDASGEPAAAGMSPGPTPVPPTPAQKG</sequence>
<name>A0ABP6RGZ7_9MICC</name>
<evidence type="ECO:0000313" key="4">
    <source>
        <dbReference type="EMBL" id="GAA3281795.1"/>
    </source>
</evidence>
<evidence type="ECO:0000259" key="3">
    <source>
        <dbReference type="Pfam" id="PF01266"/>
    </source>
</evidence>
<evidence type="ECO:0000313" key="5">
    <source>
        <dbReference type="Proteomes" id="UP001501736"/>
    </source>
</evidence>
<comment type="caution">
    <text evidence="4">The sequence shown here is derived from an EMBL/GenBank/DDBJ whole genome shotgun (WGS) entry which is preliminary data.</text>
</comment>